<sequence length="113" mass="12923">MRRKKINLSLCSIKLQNKVVRVVNNVPLRDHITPHNANLGLIKLPDIVKLNTCQLPALIYDHFVDKKPSNFTLASVSEQHNYDTRSASLQHLNPSSLRINLRKFCPTVIGCYY</sequence>
<dbReference type="Proteomes" id="UP001159427">
    <property type="component" value="Unassembled WGS sequence"/>
</dbReference>
<proteinExistence type="predicted"/>
<gene>
    <name evidence="1" type="ORF">PEVE_00010481</name>
</gene>
<protein>
    <submittedName>
        <fullName evidence="1">Uncharacterized protein</fullName>
    </submittedName>
</protein>
<accession>A0ABN8M3F6</accession>
<dbReference type="EMBL" id="CALNXI010000174">
    <property type="protein sequence ID" value="CAH3021248.1"/>
    <property type="molecule type" value="Genomic_DNA"/>
</dbReference>
<comment type="caution">
    <text evidence="1">The sequence shown here is derived from an EMBL/GenBank/DDBJ whole genome shotgun (WGS) entry which is preliminary data.</text>
</comment>
<evidence type="ECO:0000313" key="2">
    <source>
        <dbReference type="Proteomes" id="UP001159427"/>
    </source>
</evidence>
<organism evidence="1 2">
    <name type="scientific">Porites evermanni</name>
    <dbReference type="NCBI Taxonomy" id="104178"/>
    <lineage>
        <taxon>Eukaryota</taxon>
        <taxon>Metazoa</taxon>
        <taxon>Cnidaria</taxon>
        <taxon>Anthozoa</taxon>
        <taxon>Hexacorallia</taxon>
        <taxon>Scleractinia</taxon>
        <taxon>Fungiina</taxon>
        <taxon>Poritidae</taxon>
        <taxon>Porites</taxon>
    </lineage>
</organism>
<evidence type="ECO:0000313" key="1">
    <source>
        <dbReference type="EMBL" id="CAH3021248.1"/>
    </source>
</evidence>
<name>A0ABN8M3F6_9CNID</name>
<feature type="non-terminal residue" evidence="1">
    <location>
        <position position="113"/>
    </location>
</feature>
<keyword evidence="2" id="KW-1185">Reference proteome</keyword>
<reference evidence="1 2" key="1">
    <citation type="submission" date="2022-05" db="EMBL/GenBank/DDBJ databases">
        <authorList>
            <consortium name="Genoscope - CEA"/>
            <person name="William W."/>
        </authorList>
    </citation>
    <scope>NUCLEOTIDE SEQUENCE [LARGE SCALE GENOMIC DNA]</scope>
</reference>